<dbReference type="EMBL" id="BAAAFA010000003">
    <property type="protein sequence ID" value="GAA0814376.1"/>
    <property type="molecule type" value="Genomic_DNA"/>
</dbReference>
<dbReference type="Proteomes" id="UP001500021">
    <property type="component" value="Unassembled WGS sequence"/>
</dbReference>
<organism evidence="2 3">
    <name type="scientific">Colwellia asteriadis</name>
    <dbReference type="NCBI Taxonomy" id="517723"/>
    <lineage>
        <taxon>Bacteria</taxon>
        <taxon>Pseudomonadati</taxon>
        <taxon>Pseudomonadota</taxon>
        <taxon>Gammaproteobacteria</taxon>
        <taxon>Alteromonadales</taxon>
        <taxon>Colwelliaceae</taxon>
        <taxon>Colwellia</taxon>
    </lineage>
</organism>
<name>A0ABN1L567_9GAMM</name>
<evidence type="ECO:0000313" key="2">
    <source>
        <dbReference type="EMBL" id="GAA0814376.1"/>
    </source>
</evidence>
<dbReference type="RefSeq" id="WP_343815995.1">
    <property type="nucleotide sequence ID" value="NZ_BAAAFA010000003.1"/>
</dbReference>
<reference evidence="2 3" key="1">
    <citation type="journal article" date="2019" name="Int. J. Syst. Evol. Microbiol.">
        <title>The Global Catalogue of Microorganisms (GCM) 10K type strain sequencing project: providing services to taxonomists for standard genome sequencing and annotation.</title>
        <authorList>
            <consortium name="The Broad Institute Genomics Platform"/>
            <consortium name="The Broad Institute Genome Sequencing Center for Infectious Disease"/>
            <person name="Wu L."/>
            <person name="Ma J."/>
        </authorList>
    </citation>
    <scope>NUCLEOTIDE SEQUENCE [LARGE SCALE GENOMIC DNA]</scope>
    <source>
        <strain evidence="2 3">JCM 15608</strain>
    </source>
</reference>
<proteinExistence type="predicted"/>
<dbReference type="InterPro" id="IPR058588">
    <property type="entry name" value="E2-CBASS"/>
</dbReference>
<protein>
    <recommendedName>
        <fullName evidence="1">Type II CBASS E2 protein domain-containing protein</fullName>
    </recommendedName>
</protein>
<accession>A0ABN1L567</accession>
<comment type="caution">
    <text evidence="2">The sequence shown here is derived from an EMBL/GenBank/DDBJ whole genome shotgun (WGS) entry which is preliminary data.</text>
</comment>
<gene>
    <name evidence="2" type="ORF">GCM10009111_11150</name>
</gene>
<feature type="domain" description="Type II CBASS E2 protein" evidence="1">
    <location>
        <begin position="16"/>
        <end position="140"/>
    </location>
</feature>
<evidence type="ECO:0000313" key="3">
    <source>
        <dbReference type="Proteomes" id="UP001500021"/>
    </source>
</evidence>
<sequence>MMKQYINTAITLSQQLYFLNAKFPQGKGFIKKGKLVWHCQLDLDELYGSYKIKVLYDIRTSPQVYVIDPNLYEITGGVEPPHIYIFNESTTKLCLYLPSSDEWTSSKFLSDTIVPWASLWFMYFTGWLATGKWYGGGEHPEPDESFVKGKVL</sequence>
<evidence type="ECO:0000259" key="1">
    <source>
        <dbReference type="Pfam" id="PF26395"/>
    </source>
</evidence>
<keyword evidence="3" id="KW-1185">Reference proteome</keyword>
<dbReference type="Pfam" id="PF26395">
    <property type="entry name" value="E2-CBASS"/>
    <property type="match status" value="1"/>
</dbReference>